<feature type="compositionally biased region" description="Acidic residues" evidence="1">
    <location>
        <begin position="34"/>
        <end position="44"/>
    </location>
</feature>
<dbReference type="PANTHER" id="PTHR22168">
    <property type="entry name" value="TMEM26 PROTEIN"/>
    <property type="match status" value="1"/>
</dbReference>
<sequence>MASKNLNSKNQSRQKSPDLNAIILKKSIKLSNSVDDEDDDQESIDESKMSPQRQPFKPIKNIQSSAGISSITRNNFSSTNVSMQKATCSKTTRKEDFQIFYQKCMRGLSHSINIIKALVMRLVFSLHSLIAIIYVYLVKQDEWYFMNFVGVVFLLIELFITIIRRKGREPRWFFPCFFIYICTMIPPIWFVELTRIEQANAKRRVNQTDLDPLEALFGLSEHLGIDDQSILSNAKNLQQLDIATIAVSLEISLLMLVILGRWFLPKGNISRSTLSQLLLVYMSLASDIVDLLSLLNETQVQESSTMPYFTLAIFSWSLFQFSLNLVVTRGRSFQSATLDDVEDDNEADADDETSSRTFVEKLHTYAIKGKDQINPKKKFWLLNLFDMLDTEMWSILITLIFQDGPFFALRITAVFKYDVRTFVTMFFTCKNAIILFLQFYRLSAICTEAKNNETDAMASNKADAISSLNQAADFLDKYVVLSYAQNVLIKKSNDKNKNSQQMIDEVEKRIMSMSPIILRSTLSKMHSYAVVLTPNLNLTASCCECDCHIREYTNVA</sequence>
<evidence type="ECO:0000256" key="2">
    <source>
        <dbReference type="SAM" id="Phobius"/>
    </source>
</evidence>
<keyword evidence="4" id="KW-1185">Reference proteome</keyword>
<feature type="transmembrane region" description="Helical" evidence="2">
    <location>
        <begin position="143"/>
        <end position="160"/>
    </location>
</feature>
<keyword evidence="2" id="KW-0812">Transmembrane</keyword>
<comment type="caution">
    <text evidence="3">The sequence shown here is derived from an EMBL/GenBank/DDBJ whole genome shotgun (WGS) entry which is preliminary data.</text>
</comment>
<keyword evidence="2" id="KW-1133">Transmembrane helix</keyword>
<reference evidence="3" key="1">
    <citation type="submission" date="2021-02" db="EMBL/GenBank/DDBJ databases">
        <authorList>
            <person name="Nowell W R."/>
        </authorList>
    </citation>
    <scope>NUCLEOTIDE SEQUENCE</scope>
    <source>
        <strain evidence="3">Ploen Becks lab</strain>
    </source>
</reference>
<dbReference type="AlphaFoldDB" id="A0A813V8R1"/>
<dbReference type="Proteomes" id="UP000663879">
    <property type="component" value="Unassembled WGS sequence"/>
</dbReference>
<feature type="region of interest" description="Disordered" evidence="1">
    <location>
        <begin position="32"/>
        <end position="56"/>
    </location>
</feature>
<feature type="transmembrane region" description="Helical" evidence="2">
    <location>
        <begin position="307"/>
        <end position="327"/>
    </location>
</feature>
<dbReference type="Pfam" id="PF09772">
    <property type="entry name" value="Tmem26"/>
    <property type="match status" value="1"/>
</dbReference>
<feature type="transmembrane region" description="Helical" evidence="2">
    <location>
        <begin position="276"/>
        <end position="295"/>
    </location>
</feature>
<dbReference type="InterPro" id="IPR019169">
    <property type="entry name" value="Transmembrane_26"/>
</dbReference>
<organism evidence="3 4">
    <name type="scientific">Brachionus calyciflorus</name>
    <dbReference type="NCBI Taxonomy" id="104777"/>
    <lineage>
        <taxon>Eukaryota</taxon>
        <taxon>Metazoa</taxon>
        <taxon>Spiralia</taxon>
        <taxon>Gnathifera</taxon>
        <taxon>Rotifera</taxon>
        <taxon>Eurotatoria</taxon>
        <taxon>Monogononta</taxon>
        <taxon>Pseudotrocha</taxon>
        <taxon>Ploima</taxon>
        <taxon>Brachionidae</taxon>
        <taxon>Brachionus</taxon>
    </lineage>
</organism>
<evidence type="ECO:0000256" key="1">
    <source>
        <dbReference type="SAM" id="MobiDB-lite"/>
    </source>
</evidence>
<proteinExistence type="predicted"/>
<dbReference type="OrthoDB" id="10042902at2759"/>
<dbReference type="PANTHER" id="PTHR22168:SF7">
    <property type="entry name" value="TRANSMEMBRANE PROTEIN 26-LIKE"/>
    <property type="match status" value="1"/>
</dbReference>
<feature type="transmembrane region" description="Helical" evidence="2">
    <location>
        <begin position="172"/>
        <end position="190"/>
    </location>
</feature>
<feature type="transmembrane region" description="Helical" evidence="2">
    <location>
        <begin position="421"/>
        <end position="440"/>
    </location>
</feature>
<gene>
    <name evidence="3" type="ORF">OXX778_LOCUS8139</name>
</gene>
<feature type="transmembrane region" description="Helical" evidence="2">
    <location>
        <begin position="379"/>
        <end position="401"/>
    </location>
</feature>
<feature type="transmembrane region" description="Helical" evidence="2">
    <location>
        <begin position="118"/>
        <end position="137"/>
    </location>
</feature>
<keyword evidence="2" id="KW-0472">Membrane</keyword>
<name>A0A813V8R1_9BILA</name>
<protein>
    <recommendedName>
        <fullName evidence="5">Transmembrane protein 26</fullName>
    </recommendedName>
</protein>
<dbReference type="EMBL" id="CAJNOC010001096">
    <property type="protein sequence ID" value="CAF0834604.1"/>
    <property type="molecule type" value="Genomic_DNA"/>
</dbReference>
<evidence type="ECO:0000313" key="3">
    <source>
        <dbReference type="EMBL" id="CAF0834604.1"/>
    </source>
</evidence>
<accession>A0A813V8R1</accession>
<feature type="transmembrane region" description="Helical" evidence="2">
    <location>
        <begin position="242"/>
        <end position="264"/>
    </location>
</feature>
<evidence type="ECO:0008006" key="5">
    <source>
        <dbReference type="Google" id="ProtNLM"/>
    </source>
</evidence>
<evidence type="ECO:0000313" key="4">
    <source>
        <dbReference type="Proteomes" id="UP000663879"/>
    </source>
</evidence>